<feature type="domain" description="GAIN-B" evidence="8">
    <location>
        <begin position="505"/>
        <end position="661"/>
    </location>
</feature>
<organism evidence="10 11">
    <name type="scientific">Actinia tenebrosa</name>
    <name type="common">Australian red waratah sea anemone</name>
    <dbReference type="NCBI Taxonomy" id="6105"/>
    <lineage>
        <taxon>Eukaryota</taxon>
        <taxon>Metazoa</taxon>
        <taxon>Cnidaria</taxon>
        <taxon>Anthozoa</taxon>
        <taxon>Hexacorallia</taxon>
        <taxon>Actiniaria</taxon>
        <taxon>Actiniidae</taxon>
        <taxon>Actinia</taxon>
    </lineage>
</organism>
<dbReference type="KEGG" id="aten:116300430"/>
<feature type="transmembrane region" description="Helical" evidence="6">
    <location>
        <begin position="814"/>
        <end position="836"/>
    </location>
</feature>
<keyword evidence="7" id="KW-0732">Signal</keyword>
<dbReference type="Pfam" id="PF00002">
    <property type="entry name" value="7tm_2"/>
    <property type="match status" value="1"/>
</dbReference>
<accession>A0A6P8IED8</accession>
<dbReference type="GO" id="GO:0005886">
    <property type="term" value="C:plasma membrane"/>
    <property type="evidence" value="ECO:0007669"/>
    <property type="project" value="TreeGrafter"/>
</dbReference>
<dbReference type="Proteomes" id="UP000515163">
    <property type="component" value="Unplaced"/>
</dbReference>
<dbReference type="PROSITE" id="PS50221">
    <property type="entry name" value="GAIN_B"/>
    <property type="match status" value="1"/>
</dbReference>
<proteinExistence type="predicted"/>
<dbReference type="SMART" id="SM00303">
    <property type="entry name" value="GPS"/>
    <property type="match status" value="1"/>
</dbReference>
<evidence type="ECO:0000313" key="11">
    <source>
        <dbReference type="RefSeq" id="XP_031565167.1"/>
    </source>
</evidence>
<dbReference type="InterPro" id="IPR046338">
    <property type="entry name" value="GAIN_dom_sf"/>
</dbReference>
<dbReference type="RefSeq" id="XP_031565167.1">
    <property type="nucleotide sequence ID" value="XM_031709307.1"/>
</dbReference>
<feature type="transmembrane region" description="Helical" evidence="6">
    <location>
        <begin position="705"/>
        <end position="723"/>
    </location>
</feature>
<gene>
    <name evidence="11" type="primary">LOC116300430</name>
</gene>
<evidence type="ECO:0000256" key="2">
    <source>
        <dbReference type="ARBA" id="ARBA00022692"/>
    </source>
</evidence>
<protein>
    <submittedName>
        <fullName evidence="11">Adhesion G-protein coupled receptor G2-like</fullName>
    </submittedName>
</protein>
<reference evidence="11" key="1">
    <citation type="submission" date="2025-08" db="UniProtKB">
        <authorList>
            <consortium name="RefSeq"/>
        </authorList>
    </citation>
    <scope>IDENTIFICATION</scope>
</reference>
<keyword evidence="2 6" id="KW-0812">Transmembrane</keyword>
<dbReference type="AlphaFoldDB" id="A0A6P8IED8"/>
<dbReference type="PANTHER" id="PTHR12011:SF347">
    <property type="entry name" value="FI21270P1-RELATED"/>
    <property type="match status" value="1"/>
</dbReference>
<dbReference type="GO" id="GO:0007166">
    <property type="term" value="P:cell surface receptor signaling pathway"/>
    <property type="evidence" value="ECO:0007669"/>
    <property type="project" value="InterPro"/>
</dbReference>
<evidence type="ECO:0000259" key="9">
    <source>
        <dbReference type="PROSITE" id="PS50261"/>
    </source>
</evidence>
<evidence type="ECO:0000256" key="1">
    <source>
        <dbReference type="ARBA" id="ARBA00004141"/>
    </source>
</evidence>
<evidence type="ECO:0000256" key="4">
    <source>
        <dbReference type="ARBA" id="ARBA00023136"/>
    </source>
</evidence>
<keyword evidence="5" id="KW-1015">Disulfide bond</keyword>
<name>A0A6P8IED8_ACTTE</name>
<evidence type="ECO:0000256" key="3">
    <source>
        <dbReference type="ARBA" id="ARBA00022989"/>
    </source>
</evidence>
<dbReference type="OrthoDB" id="347083at2759"/>
<sequence>MMVTKIKGLALLVSIVVLQITKGKKSKFNEGSLDVRSGTKLMINTTSLTATLEGKSIVLGNRTGIAVFDGVEYRNHVVELKYMGNITFHKNSEIIIEGTQPLSIQSSYGNITIATNLSVTCKEKPYAGDTCLGGYMLNYTKPKDCKNIFRGLGPGGNKNSWCTQDSVIRSKCNGGAGHGGFGQIDISHKEHNIGQSYGKTDFKYVIGGSAGNTDSKKTYLSGGGAIEIKAVKGIIFIDAMIDARARVMGNTTLQKFSGSSGGLIRLKAVKVEMTRKASLNVDGSNGSNYTLQKGGDAGNGGGGGGVIQVNASQAQLYNLSLKAGSTYGCRFPRSSSPGCFVFMKDPSEINKTKECKDFIPFYGWPETLPSIDEQLVSVLEQLGTVKAEFEENFSNISDIFALLKQLENITSQNILTEPYLLKVLKIFERFKDILNITTPRLLERAKEAFGALLKVATFIISSRNQQNWKTTRKLPTFVTTLEEMGESIANHTTEHHYNTSLIAFQSISLEAGPTNYILPVHSKLPKDFISTEEAFVNVPSKALPESPRNFKAIVLIFKNIQDGLPESNKDNRTDPYKVVTLLTSYSLFSNGRNIKNLRSPALLHFRLYKQGTNIKCSFWNTTSDSWDSDGLSTHWTNTSNTVCSTTHLTSFAVLMQFTPTTVTELEELSLSLITYIGCSLSCFGFLITLLCLIFMKSLSSERHRIHLNLVIALMLAQVVFLSGVKATEIKLLCQFIAGTLHYLFLASFIWMLLEGVHLYLKVVRVFGVENVKIRYYCIIGWGIPVLIILIPAVLKPGSYGTKNLCWLSLEDGFVWAFIAPVLAIIAINSFILGIVIKTVMSSASAIP</sequence>
<feature type="transmembrane region" description="Helical" evidence="6">
    <location>
        <begin position="773"/>
        <end position="794"/>
    </location>
</feature>
<dbReference type="PANTHER" id="PTHR12011">
    <property type="entry name" value="ADHESION G-PROTEIN COUPLED RECEPTOR"/>
    <property type="match status" value="1"/>
</dbReference>
<evidence type="ECO:0000256" key="6">
    <source>
        <dbReference type="SAM" id="Phobius"/>
    </source>
</evidence>
<feature type="chain" id="PRO_5028259301" evidence="7">
    <location>
        <begin position="24"/>
        <end position="847"/>
    </location>
</feature>
<dbReference type="PRINTS" id="PR00249">
    <property type="entry name" value="GPCRSECRETIN"/>
</dbReference>
<dbReference type="InParanoid" id="A0A6P8IED8"/>
<evidence type="ECO:0000256" key="5">
    <source>
        <dbReference type="ARBA" id="ARBA00023157"/>
    </source>
</evidence>
<feature type="transmembrane region" description="Helical" evidence="6">
    <location>
        <begin position="672"/>
        <end position="693"/>
    </location>
</feature>
<dbReference type="Pfam" id="PF01825">
    <property type="entry name" value="GPS"/>
    <property type="match status" value="1"/>
</dbReference>
<evidence type="ECO:0000259" key="8">
    <source>
        <dbReference type="PROSITE" id="PS50221"/>
    </source>
</evidence>
<dbReference type="InterPro" id="IPR000832">
    <property type="entry name" value="GPCR_2_secretin-like"/>
</dbReference>
<dbReference type="Gene3D" id="1.20.1070.10">
    <property type="entry name" value="Rhodopsin 7-helix transmembrane proteins"/>
    <property type="match status" value="1"/>
</dbReference>
<keyword evidence="10" id="KW-1185">Reference proteome</keyword>
<feature type="transmembrane region" description="Helical" evidence="6">
    <location>
        <begin position="729"/>
        <end position="753"/>
    </location>
</feature>
<dbReference type="PROSITE" id="PS50261">
    <property type="entry name" value="G_PROTEIN_RECEP_F2_4"/>
    <property type="match status" value="1"/>
</dbReference>
<evidence type="ECO:0000313" key="10">
    <source>
        <dbReference type="Proteomes" id="UP000515163"/>
    </source>
</evidence>
<evidence type="ECO:0000256" key="7">
    <source>
        <dbReference type="SAM" id="SignalP"/>
    </source>
</evidence>
<keyword evidence="4 6" id="KW-0472">Membrane</keyword>
<dbReference type="InterPro" id="IPR017981">
    <property type="entry name" value="GPCR_2-like_7TM"/>
</dbReference>
<dbReference type="GO" id="GO:0004930">
    <property type="term" value="F:G protein-coupled receptor activity"/>
    <property type="evidence" value="ECO:0007669"/>
    <property type="project" value="InterPro"/>
</dbReference>
<dbReference type="InterPro" id="IPR000203">
    <property type="entry name" value="GPS"/>
</dbReference>
<dbReference type="Gene3D" id="2.60.220.50">
    <property type="match status" value="1"/>
</dbReference>
<feature type="domain" description="G-protein coupled receptors family 2 profile 2" evidence="9">
    <location>
        <begin position="670"/>
        <end position="847"/>
    </location>
</feature>
<dbReference type="GeneID" id="116300430"/>
<keyword evidence="3 6" id="KW-1133">Transmembrane helix</keyword>
<dbReference type="InterPro" id="IPR057244">
    <property type="entry name" value="GAIN_B"/>
</dbReference>
<feature type="signal peptide" evidence="7">
    <location>
        <begin position="1"/>
        <end position="23"/>
    </location>
</feature>
<comment type="subcellular location">
    <subcellularLocation>
        <location evidence="1">Membrane</location>
        <topology evidence="1">Multi-pass membrane protein</topology>
    </subcellularLocation>
</comment>
<feature type="non-terminal residue" evidence="11">
    <location>
        <position position="847"/>
    </location>
</feature>